<dbReference type="SUPFAM" id="SSF52821">
    <property type="entry name" value="Rhodanese/Cell cycle control phosphatase"/>
    <property type="match status" value="1"/>
</dbReference>
<comment type="caution">
    <text evidence="3">The sequence shown here is derived from an EMBL/GenBank/DDBJ whole genome shotgun (WGS) entry which is preliminary data.</text>
</comment>
<feature type="region of interest" description="Disordered" evidence="1">
    <location>
        <begin position="1"/>
        <end position="28"/>
    </location>
</feature>
<evidence type="ECO:0000313" key="3">
    <source>
        <dbReference type="EMBL" id="PZQ17886.1"/>
    </source>
</evidence>
<evidence type="ECO:0000313" key="4">
    <source>
        <dbReference type="Proteomes" id="UP000249577"/>
    </source>
</evidence>
<sequence>MASALTTISPPRFTPMTSASRKRAAPRPRRSIAIGAREALAMWRRKQAVFVDLRDWEIVDQTGWIEGSLHCPQGEFANIVSPSSPLHARLFEPGKTFIFYGGPEVSPLASAKRARELGLEDALALRGGLKSWRAAGGRVAGHPNSPFPALKASFQLAAKYARRRLSSWWRRNDRRRGPGQGQDLRKA</sequence>
<accession>A0A2W5KLB3</accession>
<reference evidence="3 4" key="1">
    <citation type="submission" date="2017-08" db="EMBL/GenBank/DDBJ databases">
        <title>Infants hospitalized years apart are colonized by the same room-sourced microbial strains.</title>
        <authorList>
            <person name="Brooks B."/>
            <person name="Olm M.R."/>
            <person name="Firek B.A."/>
            <person name="Baker R."/>
            <person name="Thomas B.C."/>
            <person name="Morowitz M.J."/>
            <person name="Banfield J.F."/>
        </authorList>
    </citation>
    <scope>NUCLEOTIDE SEQUENCE [LARGE SCALE GENOMIC DNA]</scope>
    <source>
        <strain evidence="3">S2_005_003_R2_43</strain>
    </source>
</reference>
<dbReference type="InterPro" id="IPR036873">
    <property type="entry name" value="Rhodanese-like_dom_sf"/>
</dbReference>
<dbReference type="EMBL" id="QFPN01000002">
    <property type="protein sequence ID" value="PZQ17886.1"/>
    <property type="molecule type" value="Genomic_DNA"/>
</dbReference>
<dbReference type="Gene3D" id="3.40.250.10">
    <property type="entry name" value="Rhodanese-like domain"/>
    <property type="match status" value="1"/>
</dbReference>
<feature type="domain" description="Rhodanese" evidence="2">
    <location>
        <begin position="44"/>
        <end position="141"/>
    </location>
</feature>
<dbReference type="Pfam" id="PF00581">
    <property type="entry name" value="Rhodanese"/>
    <property type="match status" value="1"/>
</dbReference>
<dbReference type="PROSITE" id="PS50206">
    <property type="entry name" value="RHODANESE_3"/>
    <property type="match status" value="1"/>
</dbReference>
<dbReference type="Proteomes" id="UP000249577">
    <property type="component" value="Unassembled WGS sequence"/>
</dbReference>
<dbReference type="InterPro" id="IPR001763">
    <property type="entry name" value="Rhodanese-like_dom"/>
</dbReference>
<evidence type="ECO:0000256" key="1">
    <source>
        <dbReference type="SAM" id="MobiDB-lite"/>
    </source>
</evidence>
<protein>
    <recommendedName>
        <fullName evidence="2">Rhodanese domain-containing protein</fullName>
    </recommendedName>
</protein>
<gene>
    <name evidence="3" type="ORF">DI565_03925</name>
</gene>
<proteinExistence type="predicted"/>
<name>A0A2W5KLB3_ANCNO</name>
<dbReference type="AlphaFoldDB" id="A0A2W5KLB3"/>
<evidence type="ECO:0000259" key="2">
    <source>
        <dbReference type="PROSITE" id="PS50206"/>
    </source>
</evidence>
<organism evidence="3 4">
    <name type="scientific">Ancylobacter novellus</name>
    <name type="common">Thiobacillus novellus</name>
    <dbReference type="NCBI Taxonomy" id="921"/>
    <lineage>
        <taxon>Bacteria</taxon>
        <taxon>Pseudomonadati</taxon>
        <taxon>Pseudomonadota</taxon>
        <taxon>Alphaproteobacteria</taxon>
        <taxon>Hyphomicrobiales</taxon>
        <taxon>Xanthobacteraceae</taxon>
        <taxon>Ancylobacter</taxon>
    </lineage>
</organism>